<dbReference type="SMART" id="SM00387">
    <property type="entry name" value="HATPase_c"/>
    <property type="match status" value="1"/>
</dbReference>
<reference evidence="16 17" key="1">
    <citation type="submission" date="2019-07" db="EMBL/GenBank/DDBJ databases">
        <title>Thalassofilum flectens gen. nov., sp. nov., a novel moderate thermophilic anaerobe from a shallow sea hot spring in Kunashir Island (Russia), representing a new family in the order Bacteroidales, and proposal of Thalassofilacea fam. nov.</title>
        <authorList>
            <person name="Kochetkova T.V."/>
            <person name="Podosokorskaya O.A."/>
            <person name="Novikov A."/>
            <person name="Elcheninov A.G."/>
            <person name="Toshchakov S.V."/>
            <person name="Kublanov I.V."/>
        </authorList>
    </citation>
    <scope>NUCLEOTIDE SEQUENCE [LARGE SCALE GENOMIC DNA]</scope>
    <source>
        <strain evidence="16 17">38-H</strain>
    </source>
</reference>
<dbReference type="RefSeq" id="WP_173074853.1">
    <property type="nucleotide sequence ID" value="NZ_CP041345.1"/>
</dbReference>
<evidence type="ECO:0000256" key="10">
    <source>
        <dbReference type="ARBA" id="ARBA00023004"/>
    </source>
</evidence>
<dbReference type="Gene3D" id="3.40.50.1780">
    <property type="match status" value="1"/>
</dbReference>
<dbReference type="InterPro" id="IPR004108">
    <property type="entry name" value="Fe_hydrogenase_lsu_C"/>
</dbReference>
<evidence type="ECO:0000259" key="14">
    <source>
        <dbReference type="PROSITE" id="PS51379"/>
    </source>
</evidence>
<dbReference type="Pfam" id="PF02906">
    <property type="entry name" value="Fe_hyd_lg_C"/>
    <property type="match status" value="1"/>
</dbReference>
<dbReference type="CDD" id="cd00082">
    <property type="entry name" value="HisKA"/>
    <property type="match status" value="1"/>
</dbReference>
<evidence type="ECO:0000256" key="6">
    <source>
        <dbReference type="ARBA" id="ARBA00022723"/>
    </source>
</evidence>
<dbReference type="InterPro" id="IPR036890">
    <property type="entry name" value="HATPase_C_sf"/>
</dbReference>
<keyword evidence="17" id="KW-1185">Reference proteome</keyword>
<dbReference type="SUPFAM" id="SSF47384">
    <property type="entry name" value="Homodimeric domain of signal transducing histidine kinase"/>
    <property type="match status" value="1"/>
</dbReference>
<dbReference type="InterPro" id="IPR003594">
    <property type="entry name" value="HATPase_dom"/>
</dbReference>
<keyword evidence="10" id="KW-0408">Iron</keyword>
<evidence type="ECO:0000256" key="9">
    <source>
        <dbReference type="ARBA" id="ARBA00022840"/>
    </source>
</evidence>
<gene>
    <name evidence="16" type="ORF">FHG85_08325</name>
</gene>
<keyword evidence="8" id="KW-0418">Kinase</keyword>
<evidence type="ECO:0000256" key="8">
    <source>
        <dbReference type="ARBA" id="ARBA00022777"/>
    </source>
</evidence>
<dbReference type="Gene3D" id="1.10.287.130">
    <property type="match status" value="1"/>
</dbReference>
<dbReference type="GO" id="GO:0051539">
    <property type="term" value="F:4 iron, 4 sulfur cluster binding"/>
    <property type="evidence" value="ECO:0007669"/>
    <property type="project" value="UniProtKB-KW"/>
</dbReference>
<dbReference type="PROSITE" id="PS51379">
    <property type="entry name" value="4FE4S_FER_2"/>
    <property type="match status" value="2"/>
</dbReference>
<evidence type="ECO:0000259" key="13">
    <source>
        <dbReference type="PROSITE" id="PS50109"/>
    </source>
</evidence>
<dbReference type="InterPro" id="IPR036097">
    <property type="entry name" value="HisK_dim/P_sf"/>
</dbReference>
<comment type="catalytic activity">
    <reaction evidence="1">
        <text>ATP + protein L-histidine = ADP + protein N-phospho-L-histidine.</text>
        <dbReference type="EC" id="2.7.13.3"/>
    </reaction>
</comment>
<evidence type="ECO:0000256" key="1">
    <source>
        <dbReference type="ARBA" id="ARBA00000085"/>
    </source>
</evidence>
<dbReference type="Gene3D" id="3.30.565.10">
    <property type="entry name" value="Histidine kinase-like ATPase, C-terminal domain"/>
    <property type="match status" value="1"/>
</dbReference>
<dbReference type="GO" id="GO:0046872">
    <property type="term" value="F:metal ion binding"/>
    <property type="evidence" value="ECO:0007669"/>
    <property type="project" value="UniProtKB-KW"/>
</dbReference>
<name>A0A7D4CH46_9BACT</name>
<feature type="domain" description="4Fe-4S" evidence="15">
    <location>
        <begin position="359"/>
        <end position="421"/>
    </location>
</feature>
<evidence type="ECO:0000256" key="5">
    <source>
        <dbReference type="ARBA" id="ARBA00022679"/>
    </source>
</evidence>
<dbReference type="GO" id="GO:0000155">
    <property type="term" value="F:phosphorelay sensor kinase activity"/>
    <property type="evidence" value="ECO:0007669"/>
    <property type="project" value="InterPro"/>
</dbReference>
<evidence type="ECO:0000259" key="15">
    <source>
        <dbReference type="PROSITE" id="PS51656"/>
    </source>
</evidence>
<evidence type="ECO:0000256" key="2">
    <source>
        <dbReference type="ARBA" id="ARBA00012438"/>
    </source>
</evidence>
<dbReference type="InterPro" id="IPR004358">
    <property type="entry name" value="Sig_transdc_His_kin-like_C"/>
</dbReference>
<dbReference type="EMBL" id="CP041345">
    <property type="protein sequence ID" value="QKG80266.1"/>
    <property type="molecule type" value="Genomic_DNA"/>
</dbReference>
<evidence type="ECO:0000256" key="11">
    <source>
        <dbReference type="ARBA" id="ARBA00023012"/>
    </source>
</evidence>
<keyword evidence="9" id="KW-0067">ATP-binding</keyword>
<dbReference type="AlphaFoldDB" id="A0A7D4CH46"/>
<dbReference type="InterPro" id="IPR017896">
    <property type="entry name" value="4Fe4S_Fe-S-bd"/>
</dbReference>
<sequence>MHDDKRKLVYTVKELCRVCYTCVRECPAKAIKIINGQAEVISERCIGCGNCVKVCSQDAKVFLLTRTDVKNMLQSGEKVAALVAPSFPAEFTEIDDYRRFVGMLRALGFSNVFEVAFGADLVASRYKSLLEDRSGKGYISSDCPAIVSYIRYYHPELVDNLAPVVSPMVAISRVVRKIDSSLKQVFIGPCIAKKDESREIDEAITFRELRVLFEQAGIDHFKVEPSDFDPPHAGRGAIFPVSRGLMQTVNIFDDLIEGNITVAEGRIGFQEAIKEWETGNLKGQNLELLCCEGCIMGPGMSPGGKRFQRKTYISAYARSKVTAEQIKKWEENIKQFSDLELTRTFIPDDKRIPKPTDDEVNRVLARMGKFSSRDHLNCGACGYDTCLEHAIAIVEGLAEVEMCLPYAIEELHESVQDLAVTNEKLAKMQQALKQSEKLAHMGQLSAGIAHELNNPLGVVLMYSNILLDECKPDDPLRKDLELISTQAERCKKIVSGLLNFARKNQVKIEQINLKKLAEDSIAGVVIPKNIKTNIVCRTSNLMANVDYEQMMQVLTNLNKNAVEAMPNGGILSVIIEGDDNEVTISVSDTGEGIPEENMDKLFTPFFTTKGIGKGTGLGLATTYGIVKMHKGKIEVESNADKSKGPTGTTFKISLPRNSGINFSDNN</sequence>
<dbReference type="PANTHER" id="PTHR43065:SF46">
    <property type="entry name" value="C4-DICARBOXYLATE TRANSPORT SENSOR PROTEIN DCTB"/>
    <property type="match status" value="1"/>
</dbReference>
<dbReference type="InterPro" id="IPR007202">
    <property type="entry name" value="4Fe-4S_dom"/>
</dbReference>
<keyword evidence="12" id="KW-0411">Iron-sulfur</keyword>
<keyword evidence="4" id="KW-0597">Phosphoprotein</keyword>
<dbReference type="PROSITE" id="PS50109">
    <property type="entry name" value="HIS_KIN"/>
    <property type="match status" value="1"/>
</dbReference>
<evidence type="ECO:0000313" key="17">
    <source>
        <dbReference type="Proteomes" id="UP000500961"/>
    </source>
</evidence>
<dbReference type="GO" id="GO:0005524">
    <property type="term" value="F:ATP binding"/>
    <property type="evidence" value="ECO:0007669"/>
    <property type="project" value="UniProtKB-KW"/>
</dbReference>
<keyword evidence="3" id="KW-0004">4Fe-4S</keyword>
<keyword evidence="7" id="KW-0547">Nucleotide-binding</keyword>
<dbReference type="SUPFAM" id="SSF55874">
    <property type="entry name" value="ATPase domain of HSP90 chaperone/DNA topoisomerase II/histidine kinase"/>
    <property type="match status" value="1"/>
</dbReference>
<feature type="domain" description="Histidine kinase" evidence="13">
    <location>
        <begin position="447"/>
        <end position="658"/>
    </location>
</feature>
<dbReference type="Proteomes" id="UP000500961">
    <property type="component" value="Chromosome"/>
</dbReference>
<dbReference type="Pfam" id="PF04060">
    <property type="entry name" value="FeS"/>
    <property type="match status" value="1"/>
</dbReference>
<dbReference type="Gene3D" id="1.10.15.40">
    <property type="entry name" value="Electron transport complex subunit B, putative Fe-S cluster"/>
    <property type="match status" value="1"/>
</dbReference>
<dbReference type="InterPro" id="IPR009016">
    <property type="entry name" value="Fe_hydrogenase"/>
</dbReference>
<dbReference type="Pfam" id="PF02518">
    <property type="entry name" value="HATPase_c"/>
    <property type="match status" value="1"/>
</dbReference>
<dbReference type="InterPro" id="IPR003661">
    <property type="entry name" value="HisK_dim/P_dom"/>
</dbReference>
<dbReference type="InterPro" id="IPR005467">
    <property type="entry name" value="His_kinase_dom"/>
</dbReference>
<dbReference type="SUPFAM" id="SSF54862">
    <property type="entry name" value="4Fe-4S ferredoxins"/>
    <property type="match status" value="1"/>
</dbReference>
<dbReference type="EC" id="2.7.13.3" evidence="2"/>
<evidence type="ECO:0000256" key="4">
    <source>
        <dbReference type="ARBA" id="ARBA00022553"/>
    </source>
</evidence>
<evidence type="ECO:0000256" key="7">
    <source>
        <dbReference type="ARBA" id="ARBA00022741"/>
    </source>
</evidence>
<dbReference type="PANTHER" id="PTHR43065">
    <property type="entry name" value="SENSOR HISTIDINE KINASE"/>
    <property type="match status" value="1"/>
</dbReference>
<dbReference type="PROSITE" id="PS51656">
    <property type="entry name" value="4FE4S"/>
    <property type="match status" value="1"/>
</dbReference>
<protein>
    <recommendedName>
        <fullName evidence="2">histidine kinase</fullName>
        <ecNumber evidence="2">2.7.13.3</ecNumber>
    </recommendedName>
</protein>
<dbReference type="SMART" id="SM00388">
    <property type="entry name" value="HisKA"/>
    <property type="match status" value="1"/>
</dbReference>
<accession>A0A7D4CH46</accession>
<dbReference type="SUPFAM" id="SSF53920">
    <property type="entry name" value="Fe-only hydrogenase"/>
    <property type="match status" value="1"/>
</dbReference>
<evidence type="ECO:0000313" key="16">
    <source>
        <dbReference type="EMBL" id="QKG80266.1"/>
    </source>
</evidence>
<dbReference type="PRINTS" id="PR00344">
    <property type="entry name" value="BCTRLSENSOR"/>
</dbReference>
<keyword evidence="5" id="KW-0808">Transferase</keyword>
<dbReference type="Gene3D" id="3.30.70.20">
    <property type="match status" value="1"/>
</dbReference>
<keyword evidence="11" id="KW-0902">Two-component regulatory system</keyword>
<dbReference type="KEGG" id="ttz:FHG85_08325"/>
<feature type="domain" description="4Fe-4S ferredoxin-type" evidence="14">
    <location>
        <begin position="36"/>
        <end position="65"/>
    </location>
</feature>
<dbReference type="Pfam" id="PF13237">
    <property type="entry name" value="Fer4_10"/>
    <property type="match status" value="1"/>
</dbReference>
<organism evidence="16 17">
    <name type="scientific">Tenuifilum thalassicum</name>
    <dbReference type="NCBI Taxonomy" id="2590900"/>
    <lineage>
        <taxon>Bacteria</taxon>
        <taxon>Pseudomonadati</taxon>
        <taxon>Bacteroidota</taxon>
        <taxon>Bacteroidia</taxon>
        <taxon>Bacteroidales</taxon>
        <taxon>Tenuifilaceae</taxon>
        <taxon>Tenuifilum</taxon>
    </lineage>
</organism>
<keyword evidence="6" id="KW-0479">Metal-binding</keyword>
<feature type="domain" description="4Fe-4S ferredoxin-type" evidence="14">
    <location>
        <begin position="7"/>
        <end position="35"/>
    </location>
</feature>
<dbReference type="Pfam" id="PF00512">
    <property type="entry name" value="HisKA"/>
    <property type="match status" value="1"/>
</dbReference>
<evidence type="ECO:0000256" key="3">
    <source>
        <dbReference type="ARBA" id="ARBA00022485"/>
    </source>
</evidence>
<evidence type="ECO:0000256" key="12">
    <source>
        <dbReference type="ARBA" id="ARBA00023014"/>
    </source>
</evidence>
<proteinExistence type="predicted"/>